<dbReference type="AlphaFoldDB" id="A0AAJ0GFA5"/>
<comment type="caution">
    <text evidence="2">The sequence shown here is derived from an EMBL/GenBank/DDBJ whole genome shotgun (WGS) entry which is preliminary data.</text>
</comment>
<proteinExistence type="predicted"/>
<keyword evidence="1" id="KW-0560">Oxidoreductase</keyword>
<dbReference type="PRINTS" id="PR00081">
    <property type="entry name" value="GDHRDH"/>
</dbReference>
<gene>
    <name evidence="2" type="ORF">LTR09_002918</name>
</gene>
<protein>
    <recommendedName>
        <fullName evidence="4">NAD(P)-binding protein</fullName>
    </recommendedName>
</protein>
<evidence type="ECO:0008006" key="4">
    <source>
        <dbReference type="Google" id="ProtNLM"/>
    </source>
</evidence>
<dbReference type="InterPro" id="IPR002347">
    <property type="entry name" value="SDR_fam"/>
</dbReference>
<keyword evidence="3" id="KW-1185">Reference proteome</keyword>
<dbReference type="Gene3D" id="3.40.50.720">
    <property type="entry name" value="NAD(P)-binding Rossmann-like Domain"/>
    <property type="match status" value="1"/>
</dbReference>
<sequence length="331" mass="36680">MTSTYIMDFLKNKWVVPKDTRPSFKGRTVIVTGANVGLGYWAALKFVQFGATKVILACRTISKGEDAKRRIDAQTKRPETTEVWQLDMSNYESIKAFANRANTHLESLDIACLNAGMMSMSFKRTDAGYEETMQVNVLSTTYLALLLIPKMRASKTASFTPVLEIVGSSNADIVSKLVSDTEPFAAYNKPENFSSAGQYSTSKLFVNYVEQALVPLVANKETGKPDVFVTVVCPGACKSELARNATAWYFVIFKAIFSLIQRSSEEGSRTYISGVDQGEKLHGGFWKDDTIRPPAPLQQGEKGKKLQKIVWREVTDALIKDVPEVKQLAAL</sequence>
<dbReference type="Pfam" id="PF00106">
    <property type="entry name" value="adh_short"/>
    <property type="match status" value="1"/>
</dbReference>
<evidence type="ECO:0000313" key="2">
    <source>
        <dbReference type="EMBL" id="KAK3056411.1"/>
    </source>
</evidence>
<dbReference type="SUPFAM" id="SSF51735">
    <property type="entry name" value="NAD(P)-binding Rossmann-fold domains"/>
    <property type="match status" value="1"/>
</dbReference>
<evidence type="ECO:0000313" key="3">
    <source>
        <dbReference type="Proteomes" id="UP001271007"/>
    </source>
</evidence>
<evidence type="ECO:0000256" key="1">
    <source>
        <dbReference type="ARBA" id="ARBA00023002"/>
    </source>
</evidence>
<dbReference type="InterPro" id="IPR036291">
    <property type="entry name" value="NAD(P)-bd_dom_sf"/>
</dbReference>
<accession>A0AAJ0GFA5</accession>
<reference evidence="2" key="1">
    <citation type="submission" date="2023-04" db="EMBL/GenBank/DDBJ databases">
        <title>Black Yeasts Isolated from many extreme environments.</title>
        <authorList>
            <person name="Coleine C."/>
            <person name="Stajich J.E."/>
            <person name="Selbmann L."/>
        </authorList>
    </citation>
    <scope>NUCLEOTIDE SEQUENCE</scope>
    <source>
        <strain evidence="2">CCFEE 5312</strain>
    </source>
</reference>
<dbReference type="GO" id="GO:0016491">
    <property type="term" value="F:oxidoreductase activity"/>
    <property type="evidence" value="ECO:0007669"/>
    <property type="project" value="UniProtKB-KW"/>
</dbReference>
<dbReference type="Proteomes" id="UP001271007">
    <property type="component" value="Unassembled WGS sequence"/>
</dbReference>
<organism evidence="2 3">
    <name type="scientific">Extremus antarcticus</name>
    <dbReference type="NCBI Taxonomy" id="702011"/>
    <lineage>
        <taxon>Eukaryota</taxon>
        <taxon>Fungi</taxon>
        <taxon>Dikarya</taxon>
        <taxon>Ascomycota</taxon>
        <taxon>Pezizomycotina</taxon>
        <taxon>Dothideomycetes</taxon>
        <taxon>Dothideomycetidae</taxon>
        <taxon>Mycosphaerellales</taxon>
        <taxon>Extremaceae</taxon>
        <taxon>Extremus</taxon>
    </lineage>
</organism>
<dbReference type="PANTHER" id="PTHR43157:SF31">
    <property type="entry name" value="PHOSPHATIDYLINOSITOL-GLYCAN BIOSYNTHESIS CLASS F PROTEIN"/>
    <property type="match status" value="1"/>
</dbReference>
<name>A0AAJ0GFA5_9PEZI</name>
<dbReference type="EMBL" id="JAWDJX010000006">
    <property type="protein sequence ID" value="KAK3056411.1"/>
    <property type="molecule type" value="Genomic_DNA"/>
</dbReference>
<dbReference type="PANTHER" id="PTHR43157">
    <property type="entry name" value="PHOSPHATIDYLINOSITOL-GLYCAN BIOSYNTHESIS CLASS F PROTEIN-RELATED"/>
    <property type="match status" value="1"/>
</dbReference>